<dbReference type="Proteomes" id="UP001596122">
    <property type="component" value="Unassembled WGS sequence"/>
</dbReference>
<dbReference type="EMBL" id="JBHSLD010000001">
    <property type="protein sequence ID" value="MFC5379376.1"/>
    <property type="molecule type" value="Genomic_DNA"/>
</dbReference>
<sequence length="133" mass="14176">MTGGRGWRRLRLAGADVEVPDGMAPSEEQGVEGGVVVLEDAGLRLTVDATPFRDRLEGYGARPGFRAWSEAVDGTDLDLVAFDDEDGGRVLATTVPGGPTVAVHVEQEAYQPDALRILRSIHPTHPQQGDTDA</sequence>
<evidence type="ECO:0000313" key="2">
    <source>
        <dbReference type="Proteomes" id="UP001596122"/>
    </source>
</evidence>
<comment type="caution">
    <text evidence="1">The sequence shown here is derived from an EMBL/GenBank/DDBJ whole genome shotgun (WGS) entry which is preliminary data.</text>
</comment>
<protein>
    <submittedName>
        <fullName evidence="1">Uncharacterized protein</fullName>
    </submittedName>
</protein>
<dbReference type="RefSeq" id="WP_340266490.1">
    <property type="nucleotide sequence ID" value="NZ_JBBEOG010000001.1"/>
</dbReference>
<reference evidence="2" key="1">
    <citation type="journal article" date="2019" name="Int. J. Syst. Evol. Microbiol.">
        <title>The Global Catalogue of Microorganisms (GCM) 10K type strain sequencing project: providing services to taxonomists for standard genome sequencing and annotation.</title>
        <authorList>
            <consortium name="The Broad Institute Genomics Platform"/>
            <consortium name="The Broad Institute Genome Sequencing Center for Infectious Disease"/>
            <person name="Wu L."/>
            <person name="Ma J."/>
        </authorList>
    </citation>
    <scope>NUCLEOTIDE SEQUENCE [LARGE SCALE GENOMIC DNA]</scope>
    <source>
        <strain evidence="2">CCUG 43114</strain>
    </source>
</reference>
<name>A0ABW0GK65_9MICO</name>
<gene>
    <name evidence="1" type="ORF">ACFPJ6_01095</name>
</gene>
<accession>A0ABW0GK65</accession>
<proteinExistence type="predicted"/>
<organism evidence="1 2">
    <name type="scientific">Aquipuribacter nitratireducens</name>
    <dbReference type="NCBI Taxonomy" id="650104"/>
    <lineage>
        <taxon>Bacteria</taxon>
        <taxon>Bacillati</taxon>
        <taxon>Actinomycetota</taxon>
        <taxon>Actinomycetes</taxon>
        <taxon>Micrococcales</taxon>
        <taxon>Intrasporangiaceae</taxon>
        <taxon>Aquipuribacter</taxon>
    </lineage>
</organism>
<keyword evidence="2" id="KW-1185">Reference proteome</keyword>
<evidence type="ECO:0000313" key="1">
    <source>
        <dbReference type="EMBL" id="MFC5379376.1"/>
    </source>
</evidence>